<feature type="domain" description="C2" evidence="2">
    <location>
        <begin position="8"/>
        <end position="139"/>
    </location>
</feature>
<dbReference type="InterPro" id="IPR035892">
    <property type="entry name" value="C2_domain_sf"/>
</dbReference>
<feature type="compositionally biased region" description="Basic and acidic residues" evidence="1">
    <location>
        <begin position="23"/>
        <end position="36"/>
    </location>
</feature>
<dbReference type="EMBL" id="JAROKS010000004">
    <property type="protein sequence ID" value="KAK1804469.1"/>
    <property type="molecule type" value="Genomic_DNA"/>
</dbReference>
<dbReference type="InterPro" id="IPR000008">
    <property type="entry name" value="C2_dom"/>
</dbReference>
<proteinExistence type="predicted"/>
<name>A0AAD9E4T5_9TELE</name>
<feature type="region of interest" description="Disordered" evidence="1">
    <location>
        <begin position="23"/>
        <end position="44"/>
    </location>
</feature>
<evidence type="ECO:0000313" key="3">
    <source>
        <dbReference type="EMBL" id="KAK1804469.1"/>
    </source>
</evidence>
<dbReference type="AlphaFoldDB" id="A0AAD9E4T5"/>
<evidence type="ECO:0000256" key="1">
    <source>
        <dbReference type="SAM" id="MobiDB-lite"/>
    </source>
</evidence>
<keyword evidence="4" id="KW-1185">Reference proteome</keyword>
<accession>A0AAD9E4T5</accession>
<dbReference type="PROSITE" id="PS50004">
    <property type="entry name" value="C2"/>
    <property type="match status" value="1"/>
</dbReference>
<comment type="caution">
    <text evidence="3">The sequence shown here is derived from an EMBL/GenBank/DDBJ whole genome shotgun (WGS) entry which is preliminary data.</text>
</comment>
<protein>
    <recommendedName>
        <fullName evidence="2">C2 domain-containing protein</fullName>
    </recommendedName>
</protein>
<evidence type="ECO:0000259" key="2">
    <source>
        <dbReference type="PROSITE" id="PS50004"/>
    </source>
</evidence>
<sequence length="250" mass="27423">MCPVLKSPCNTFSSSIWTDSYITERETERQRDREGSQCKSGPAGPLACGPKGVHGSSNLFVTLQLGSHSRYTPTMCNTLSPQWNATVTLPLAMPLDNTTIMTLRVMHKRMGWPLSDKFLGCEEPKLEKELQEQGCAKCVLSCRWFATQSEPQKKPKWRGRIEVALQLCADPISSLSHTKPQSQPRSICTVRHLSWECCEPQPPSVQTAVRRCEPIQPSCAADPGLSERLPSVAAGAEEPAASPLCVSSSP</sequence>
<dbReference type="SUPFAM" id="SSF49562">
    <property type="entry name" value="C2 domain (Calcium/lipid-binding domain, CaLB)"/>
    <property type="match status" value="1"/>
</dbReference>
<evidence type="ECO:0000313" key="4">
    <source>
        <dbReference type="Proteomes" id="UP001239994"/>
    </source>
</evidence>
<reference evidence="3" key="1">
    <citation type="submission" date="2023-03" db="EMBL/GenBank/DDBJ databases">
        <title>Electrophorus voltai genome.</title>
        <authorList>
            <person name="Bian C."/>
        </authorList>
    </citation>
    <scope>NUCLEOTIDE SEQUENCE</scope>
    <source>
        <strain evidence="3">CB-2022</strain>
        <tissue evidence="3">Muscle</tissue>
    </source>
</reference>
<organism evidence="3 4">
    <name type="scientific">Electrophorus voltai</name>
    <dbReference type="NCBI Taxonomy" id="2609070"/>
    <lineage>
        <taxon>Eukaryota</taxon>
        <taxon>Metazoa</taxon>
        <taxon>Chordata</taxon>
        <taxon>Craniata</taxon>
        <taxon>Vertebrata</taxon>
        <taxon>Euteleostomi</taxon>
        <taxon>Actinopterygii</taxon>
        <taxon>Neopterygii</taxon>
        <taxon>Teleostei</taxon>
        <taxon>Ostariophysi</taxon>
        <taxon>Gymnotiformes</taxon>
        <taxon>Gymnotoidei</taxon>
        <taxon>Gymnotidae</taxon>
        <taxon>Electrophorus</taxon>
    </lineage>
</organism>
<feature type="non-terminal residue" evidence="3">
    <location>
        <position position="250"/>
    </location>
</feature>
<gene>
    <name evidence="3" type="ORF">P4O66_020477</name>
</gene>
<dbReference type="Proteomes" id="UP001239994">
    <property type="component" value="Unassembled WGS sequence"/>
</dbReference>
<dbReference type="Pfam" id="PF00168">
    <property type="entry name" value="C2"/>
    <property type="match status" value="1"/>
</dbReference>
<feature type="region of interest" description="Disordered" evidence="1">
    <location>
        <begin position="230"/>
        <end position="250"/>
    </location>
</feature>
<dbReference type="Gene3D" id="2.60.40.150">
    <property type="entry name" value="C2 domain"/>
    <property type="match status" value="1"/>
</dbReference>